<evidence type="ECO:0000256" key="4">
    <source>
        <dbReference type="ARBA" id="ARBA00022989"/>
    </source>
</evidence>
<evidence type="ECO:0000256" key="5">
    <source>
        <dbReference type="ARBA" id="ARBA00023136"/>
    </source>
</evidence>
<evidence type="ECO:0000256" key="8">
    <source>
        <dbReference type="SAM" id="Phobius"/>
    </source>
</evidence>
<sequence>MGLTSTATAVAVQDVLRPLMLVLLPIFVLLRVNKVYPFVQAVYTGLVRTVTPETAELARLSSKPVTTRSDGLVEDFRIPTNSDLQLRQVKVTPFSWSKLHFADHLSQLFLLLLATLVGPIVSATMSWINPHSTANYSALVILLAVTGAHCINTLVRLLWQSSSSLLLASGFFVFFFTLILSLTAGHLFDIPLEEEYGLWELEWVQQISAAQAPTTSDDNLPTPASDPVIVSRPSPADSRTHLRTILLLASAMAGVLAAALALPALRLARNFVLSRTVPEPAFLYQTGPITMLLAPLGICLTFFTPIADALHQQGLATSDLIALRATLALLALASQFGSLRPSMQYYLNSAFEKGTALLRGQGEDDHVEQEDESTASTSKKAKKKAKTKTSTASPTATVRAGQIQQTVEHVWQYSIVVALQLLLPATLLFVPAAIALIKLGWPATSGSSISTLNATESDDRASPDRSAFIGQAAQAMLLWLSAVLSAFQIGAIVMLQKIQNM</sequence>
<keyword evidence="4 8" id="KW-1133">Transmembrane helix</keyword>
<feature type="transmembrane region" description="Helical" evidence="8">
    <location>
        <begin position="413"/>
        <end position="437"/>
    </location>
</feature>
<feature type="transmembrane region" description="Helical" evidence="8">
    <location>
        <begin position="289"/>
        <end position="307"/>
    </location>
</feature>
<evidence type="ECO:0000256" key="6">
    <source>
        <dbReference type="ARBA" id="ARBA00023180"/>
    </source>
</evidence>
<comment type="similarity">
    <text evidence="2">Belongs to the TMEM161 family.</text>
</comment>
<organism evidence="9 10">
    <name type="scientific">Monosiga brevicollis</name>
    <name type="common">Choanoflagellate</name>
    <dbReference type="NCBI Taxonomy" id="81824"/>
    <lineage>
        <taxon>Eukaryota</taxon>
        <taxon>Choanoflagellata</taxon>
        <taxon>Craspedida</taxon>
        <taxon>Salpingoecidae</taxon>
        <taxon>Monosiga</taxon>
    </lineage>
</organism>
<keyword evidence="5 8" id="KW-0472">Membrane</keyword>
<reference evidence="9 10" key="1">
    <citation type="journal article" date="2008" name="Nature">
        <title>The genome of the choanoflagellate Monosiga brevicollis and the origin of metazoans.</title>
        <authorList>
            <consortium name="JGI Sequencing"/>
            <person name="King N."/>
            <person name="Westbrook M.J."/>
            <person name="Young S.L."/>
            <person name="Kuo A."/>
            <person name="Abedin M."/>
            <person name="Chapman J."/>
            <person name="Fairclough S."/>
            <person name="Hellsten U."/>
            <person name="Isogai Y."/>
            <person name="Letunic I."/>
            <person name="Marr M."/>
            <person name="Pincus D."/>
            <person name="Putnam N."/>
            <person name="Rokas A."/>
            <person name="Wright K.J."/>
            <person name="Zuzow R."/>
            <person name="Dirks W."/>
            <person name="Good M."/>
            <person name="Goodstein D."/>
            <person name="Lemons D."/>
            <person name="Li W."/>
            <person name="Lyons J.B."/>
            <person name="Morris A."/>
            <person name="Nichols S."/>
            <person name="Richter D.J."/>
            <person name="Salamov A."/>
            <person name="Bork P."/>
            <person name="Lim W.A."/>
            <person name="Manning G."/>
            <person name="Miller W.T."/>
            <person name="McGinnis W."/>
            <person name="Shapiro H."/>
            <person name="Tjian R."/>
            <person name="Grigoriev I.V."/>
            <person name="Rokhsar D."/>
        </authorList>
    </citation>
    <scope>NUCLEOTIDE SEQUENCE [LARGE SCALE GENOMIC DNA]</scope>
    <source>
        <strain evidence="10">MX1 / ATCC 50154</strain>
    </source>
</reference>
<evidence type="ECO:0000256" key="7">
    <source>
        <dbReference type="SAM" id="MobiDB-lite"/>
    </source>
</evidence>
<dbReference type="GeneID" id="5893507"/>
<feature type="region of interest" description="Disordered" evidence="7">
    <location>
        <begin position="213"/>
        <end position="235"/>
    </location>
</feature>
<evidence type="ECO:0000313" key="10">
    <source>
        <dbReference type="Proteomes" id="UP000001357"/>
    </source>
</evidence>
<keyword evidence="6" id="KW-0325">Glycoprotein</keyword>
<accession>A9V6B3</accession>
<gene>
    <name evidence="9" type="ORF">MONBRDRAFT_27787</name>
</gene>
<evidence type="ECO:0000256" key="2">
    <source>
        <dbReference type="ARBA" id="ARBA00009706"/>
    </source>
</evidence>
<dbReference type="RefSeq" id="XP_001748200.1">
    <property type="nucleotide sequence ID" value="XM_001748148.1"/>
</dbReference>
<proteinExistence type="inferred from homology"/>
<feature type="transmembrane region" description="Helical" evidence="8">
    <location>
        <begin position="134"/>
        <end position="158"/>
    </location>
</feature>
<feature type="transmembrane region" description="Helical" evidence="8">
    <location>
        <begin position="15"/>
        <end position="32"/>
    </location>
</feature>
<feature type="transmembrane region" description="Helical" evidence="8">
    <location>
        <begin position="165"/>
        <end position="188"/>
    </location>
</feature>
<dbReference type="PANTHER" id="PTHR13624">
    <property type="entry name" value="RE42071P"/>
    <property type="match status" value="1"/>
</dbReference>
<dbReference type="AlphaFoldDB" id="A9V6B3"/>
<evidence type="ECO:0000256" key="3">
    <source>
        <dbReference type="ARBA" id="ARBA00022692"/>
    </source>
</evidence>
<feature type="transmembrane region" description="Helical" evidence="8">
    <location>
        <begin position="313"/>
        <end position="333"/>
    </location>
</feature>
<dbReference type="Proteomes" id="UP000001357">
    <property type="component" value="Unassembled WGS sequence"/>
</dbReference>
<dbReference type="EMBL" id="CH991562">
    <property type="protein sequence ID" value="EDQ86961.1"/>
    <property type="molecule type" value="Genomic_DNA"/>
</dbReference>
<evidence type="ECO:0000256" key="1">
    <source>
        <dbReference type="ARBA" id="ARBA00004141"/>
    </source>
</evidence>
<name>A9V6B3_MONBE</name>
<feature type="transmembrane region" description="Helical" evidence="8">
    <location>
        <begin position="108"/>
        <end position="128"/>
    </location>
</feature>
<evidence type="ECO:0000313" key="9">
    <source>
        <dbReference type="EMBL" id="EDQ86961.1"/>
    </source>
</evidence>
<feature type="transmembrane region" description="Helical" evidence="8">
    <location>
        <begin position="245"/>
        <end position="268"/>
    </location>
</feature>
<dbReference type="PANTHER" id="PTHR13624:SF6">
    <property type="entry name" value="EMEI"/>
    <property type="match status" value="1"/>
</dbReference>
<comment type="subcellular location">
    <subcellularLocation>
        <location evidence="1">Membrane</location>
        <topology evidence="1">Multi-pass membrane protein</topology>
    </subcellularLocation>
</comment>
<dbReference type="InParanoid" id="A9V6B3"/>
<feature type="transmembrane region" description="Helical" evidence="8">
    <location>
        <begin position="476"/>
        <end position="495"/>
    </location>
</feature>
<dbReference type="InterPro" id="IPR019395">
    <property type="entry name" value="Transmembrane_161A/B"/>
</dbReference>
<protein>
    <submittedName>
        <fullName evidence="9">Uncharacterized protein</fullName>
    </submittedName>
</protein>
<feature type="region of interest" description="Disordered" evidence="7">
    <location>
        <begin position="361"/>
        <end position="394"/>
    </location>
</feature>
<keyword evidence="10" id="KW-1185">Reference proteome</keyword>
<dbReference type="GO" id="GO:0016020">
    <property type="term" value="C:membrane"/>
    <property type="evidence" value="ECO:0007669"/>
    <property type="project" value="UniProtKB-SubCell"/>
</dbReference>
<dbReference type="Pfam" id="PF10268">
    <property type="entry name" value="Tmemb_161AB"/>
    <property type="match status" value="1"/>
</dbReference>
<dbReference type="KEGG" id="mbr:MONBRDRAFT_27787"/>
<dbReference type="OMA" id="FRFARAY"/>
<keyword evidence="3 8" id="KW-0812">Transmembrane</keyword>